<feature type="binding site" evidence="9">
    <location>
        <position position="297"/>
    </location>
    <ligand>
        <name>1-deoxy-D-xylulose 5-phosphate</name>
        <dbReference type="ChEBI" id="CHEBI:57792"/>
    </ligand>
</feature>
<proteinExistence type="inferred from homology"/>
<keyword evidence="14" id="KW-0413">Isomerase</keyword>
<dbReference type="InterPro" id="IPR036169">
    <property type="entry name" value="DXPR_C_sf"/>
</dbReference>
<dbReference type="NCBIfam" id="TIGR00243">
    <property type="entry name" value="Dxr"/>
    <property type="match status" value="1"/>
</dbReference>
<dbReference type="HAMAP" id="MF_00183">
    <property type="entry name" value="DXP_reductoisom"/>
    <property type="match status" value="1"/>
</dbReference>
<dbReference type="UniPathway" id="UPA00056">
    <property type="reaction ID" value="UER00092"/>
</dbReference>
<feature type="binding site" evidence="9">
    <location>
        <position position="122"/>
    </location>
    <ligand>
        <name>NADPH</name>
        <dbReference type="ChEBI" id="CHEBI:57783"/>
    </ligand>
</feature>
<evidence type="ECO:0000256" key="4">
    <source>
        <dbReference type="ARBA" id="ARBA00022857"/>
    </source>
</evidence>
<feature type="binding site" evidence="9">
    <location>
        <position position="210"/>
    </location>
    <ligand>
        <name>1-deoxy-D-xylulose 5-phosphate</name>
        <dbReference type="ChEBI" id="CHEBI:57792"/>
    </ligand>
</feature>
<accession>A0A1M5QXC1</accession>
<dbReference type="InterPro" id="IPR013644">
    <property type="entry name" value="DXP_reductoisomerase_C"/>
</dbReference>
<dbReference type="AlphaFoldDB" id="A0A1M5QXC1"/>
<gene>
    <name evidence="9" type="primary">dxr</name>
    <name evidence="14" type="ORF">SAMN02745207_00333</name>
</gene>
<feature type="binding site" evidence="9">
    <location>
        <position position="302"/>
    </location>
    <ligand>
        <name>1-deoxy-D-xylulose 5-phosphate</name>
        <dbReference type="ChEBI" id="CHEBI:57792"/>
    </ligand>
</feature>
<dbReference type="NCBIfam" id="NF009114">
    <property type="entry name" value="PRK12464.1"/>
    <property type="match status" value="1"/>
</dbReference>
<dbReference type="InterPro" id="IPR036291">
    <property type="entry name" value="NAD(P)-bd_dom_sf"/>
</dbReference>
<dbReference type="Pfam" id="PF13288">
    <property type="entry name" value="DXPR_C"/>
    <property type="match status" value="1"/>
</dbReference>
<feature type="domain" description="DXP reductoisomerase C-terminal" evidence="13">
    <location>
        <begin position="346"/>
        <end position="462"/>
    </location>
</feature>
<evidence type="ECO:0000256" key="8">
    <source>
        <dbReference type="ARBA" id="ARBA00048543"/>
    </source>
</evidence>
<keyword evidence="3 9" id="KW-0479">Metal-binding</keyword>
<evidence type="ECO:0000256" key="10">
    <source>
        <dbReference type="SAM" id="Phobius"/>
    </source>
</evidence>
<feature type="binding site" evidence="9">
    <location>
        <position position="306"/>
    </location>
    <ligand>
        <name>Mn(2+)</name>
        <dbReference type="ChEBI" id="CHEBI:29035"/>
    </ligand>
</feature>
<feature type="binding site" evidence="9">
    <location>
        <position position="306"/>
    </location>
    <ligand>
        <name>1-deoxy-D-xylulose 5-phosphate</name>
        <dbReference type="ChEBI" id="CHEBI:57792"/>
    </ligand>
</feature>
<evidence type="ECO:0000313" key="15">
    <source>
        <dbReference type="Proteomes" id="UP000184447"/>
    </source>
</evidence>
<comment type="similarity">
    <text evidence="2 9">Belongs to the DXR family.</text>
</comment>
<evidence type="ECO:0000259" key="13">
    <source>
        <dbReference type="Pfam" id="PF13288"/>
    </source>
</evidence>
<feature type="binding site" evidence="9">
    <location>
        <position position="95"/>
    </location>
    <ligand>
        <name>NADPH</name>
        <dbReference type="ChEBI" id="CHEBI:57783"/>
    </ligand>
</feature>
<dbReference type="InterPro" id="IPR013512">
    <property type="entry name" value="DXP_reductoisomerase_N"/>
</dbReference>
<dbReference type="InterPro" id="IPR003821">
    <property type="entry name" value="DXP_reductoisomerase"/>
</dbReference>
<comment type="caution">
    <text evidence="9">Lacks conserved residue(s) required for the propagation of feature annotation.</text>
</comment>
<evidence type="ECO:0000256" key="2">
    <source>
        <dbReference type="ARBA" id="ARBA00006825"/>
    </source>
</evidence>
<dbReference type="SUPFAM" id="SSF51735">
    <property type="entry name" value="NAD(P)-binding Rossmann-fold domains"/>
    <property type="match status" value="1"/>
</dbReference>
<feature type="binding site" evidence="9">
    <location>
        <position position="290"/>
    </location>
    <ligand>
        <name>NADPH</name>
        <dbReference type="ChEBI" id="CHEBI:57783"/>
    </ligand>
</feature>
<dbReference type="Pfam" id="PF02670">
    <property type="entry name" value="DXP_reductoisom"/>
    <property type="match status" value="1"/>
</dbReference>
<organism evidence="14 15">
    <name type="scientific">Clostridium grantii DSM 8605</name>
    <dbReference type="NCBI Taxonomy" id="1121316"/>
    <lineage>
        <taxon>Bacteria</taxon>
        <taxon>Bacillati</taxon>
        <taxon>Bacillota</taxon>
        <taxon>Clostridia</taxon>
        <taxon>Eubacteriales</taxon>
        <taxon>Clostridiaceae</taxon>
        <taxon>Clostridium</taxon>
    </lineage>
</organism>
<feature type="binding site" evidence="9">
    <location>
        <position position="98"/>
    </location>
    <ligand>
        <name>NADPH</name>
        <dbReference type="ChEBI" id="CHEBI:57783"/>
    </ligand>
</feature>
<feature type="domain" description="1-deoxy-D-xylulose 5-phosphate reductoisomerase C-terminal" evidence="12">
    <location>
        <begin position="231"/>
        <end position="314"/>
    </location>
</feature>
<comment type="cofactor">
    <cofactor evidence="9">
        <name>Mg(2+)</name>
        <dbReference type="ChEBI" id="CHEBI:18420"/>
    </cofactor>
    <cofactor evidence="9">
        <name>Mn(2+)</name>
        <dbReference type="ChEBI" id="CHEBI:29035"/>
    </cofactor>
</comment>
<feature type="binding site" evidence="9">
    <location>
        <position position="97"/>
    </location>
    <ligand>
        <name>NADPH</name>
        <dbReference type="ChEBI" id="CHEBI:57783"/>
    </ligand>
</feature>
<keyword evidence="10" id="KW-0472">Membrane</keyword>
<feature type="transmembrane region" description="Helical" evidence="10">
    <location>
        <begin position="12"/>
        <end position="28"/>
    </location>
</feature>
<feature type="binding site" evidence="9">
    <location>
        <position position="303"/>
    </location>
    <ligand>
        <name>1-deoxy-D-xylulose 5-phosphate</name>
        <dbReference type="ChEBI" id="CHEBI:57792"/>
    </ligand>
</feature>
<dbReference type="GO" id="GO:0016853">
    <property type="term" value="F:isomerase activity"/>
    <property type="evidence" value="ECO:0007669"/>
    <property type="project" value="UniProtKB-KW"/>
</dbReference>
<keyword evidence="10" id="KW-0812">Transmembrane</keyword>
<dbReference type="PANTHER" id="PTHR30525">
    <property type="entry name" value="1-DEOXY-D-XYLULOSE 5-PHOSPHATE REDUCTOISOMERASE"/>
    <property type="match status" value="1"/>
</dbReference>
<evidence type="ECO:0000256" key="7">
    <source>
        <dbReference type="ARBA" id="ARBA00023229"/>
    </source>
</evidence>
<feature type="binding site" evidence="9">
    <location>
        <position position="236"/>
    </location>
    <ligand>
        <name>1-deoxy-D-xylulose 5-phosphate</name>
        <dbReference type="ChEBI" id="CHEBI:57792"/>
    </ligand>
</feature>
<comment type="pathway">
    <text evidence="1 9">Isoprenoid biosynthesis; isopentenyl diphosphate biosynthesis via DXP pathway; isopentenyl diphosphate from 1-deoxy-D-xylulose 5-phosphate: step 1/6.</text>
</comment>
<evidence type="ECO:0000256" key="9">
    <source>
        <dbReference type="HAMAP-Rule" id="MF_00183"/>
    </source>
</evidence>
<dbReference type="GO" id="GO:0030604">
    <property type="term" value="F:1-deoxy-D-xylulose-5-phosphate reductoisomerase activity"/>
    <property type="evidence" value="ECO:0007669"/>
    <property type="project" value="UniProtKB-UniRule"/>
</dbReference>
<feature type="domain" description="1-deoxy-D-xylulose 5-phosphate reductoisomerase N-terminal" evidence="11">
    <location>
        <begin position="89"/>
        <end position="217"/>
    </location>
</feature>
<evidence type="ECO:0000256" key="5">
    <source>
        <dbReference type="ARBA" id="ARBA00023002"/>
    </source>
</evidence>
<comment type="function">
    <text evidence="9">Catalyzes the NADPH-dependent rearrangement and reduction of 1-deoxy-D-xylulose-5-phosphate (DXP) to 2-C-methyl-D-erythritol 4-phosphate (MEP).</text>
</comment>
<evidence type="ECO:0000259" key="11">
    <source>
        <dbReference type="Pfam" id="PF02670"/>
    </source>
</evidence>
<dbReference type="Gene3D" id="1.10.1740.10">
    <property type="match status" value="1"/>
</dbReference>
<dbReference type="GO" id="GO:0030145">
    <property type="term" value="F:manganese ion binding"/>
    <property type="evidence" value="ECO:0007669"/>
    <property type="project" value="TreeGrafter"/>
</dbReference>
<evidence type="ECO:0000256" key="6">
    <source>
        <dbReference type="ARBA" id="ARBA00023211"/>
    </source>
</evidence>
<feature type="binding site" evidence="9">
    <location>
        <position position="211"/>
    </location>
    <ligand>
        <name>NADPH</name>
        <dbReference type="ChEBI" id="CHEBI:57783"/>
    </ligand>
</feature>
<dbReference type="PIRSF" id="PIRSF006205">
    <property type="entry name" value="Dxp_reductismrs"/>
    <property type="match status" value="1"/>
</dbReference>
<name>A0A1M5QXC1_9CLOT</name>
<dbReference type="STRING" id="1121316.SAMN02745207_00333"/>
<evidence type="ECO:0000259" key="12">
    <source>
        <dbReference type="Pfam" id="PF08436"/>
    </source>
</evidence>
<evidence type="ECO:0000256" key="1">
    <source>
        <dbReference type="ARBA" id="ARBA00005094"/>
    </source>
</evidence>
<feature type="binding site" evidence="9">
    <location>
        <position position="261"/>
    </location>
    <ligand>
        <name>1-deoxy-D-xylulose 5-phosphate</name>
        <dbReference type="ChEBI" id="CHEBI:57792"/>
    </ligand>
</feature>
<feature type="transmembrane region" description="Helical" evidence="10">
    <location>
        <begin position="64"/>
        <end position="82"/>
    </location>
</feature>
<dbReference type="EC" id="1.1.1.267" evidence="9"/>
<keyword evidence="6 9" id="KW-0464">Manganese</keyword>
<dbReference type="FunFam" id="3.40.50.720:FF:000045">
    <property type="entry name" value="1-deoxy-D-xylulose 5-phosphate reductoisomerase"/>
    <property type="match status" value="1"/>
</dbReference>
<dbReference type="PANTHER" id="PTHR30525:SF0">
    <property type="entry name" value="1-DEOXY-D-XYLULOSE 5-PHOSPHATE REDUCTOISOMERASE, CHLOROPLASTIC"/>
    <property type="match status" value="1"/>
</dbReference>
<keyword evidence="15" id="KW-1185">Reference proteome</keyword>
<dbReference type="InterPro" id="IPR026877">
    <property type="entry name" value="DXPR_C"/>
</dbReference>
<reference evidence="14 15" key="1">
    <citation type="submission" date="2016-11" db="EMBL/GenBank/DDBJ databases">
        <authorList>
            <person name="Jaros S."/>
            <person name="Januszkiewicz K."/>
            <person name="Wedrychowicz H."/>
        </authorList>
    </citation>
    <scope>NUCLEOTIDE SEQUENCE [LARGE SCALE GENOMIC DNA]</scope>
    <source>
        <strain evidence="14 15">DSM 8605</strain>
    </source>
</reference>
<keyword evidence="7 9" id="KW-0414">Isoprene biosynthesis</keyword>
<sequence length="469" mass="53128">MYKSVKVDKKLQYSLILLLIFLMVTYIIKVYFEPFFIILVLFALAKPIYNLLDRFGLFNNNINAIISIIIVNLCKRIYFYGLGDNMKNICIVGATGSVGSQTLNVIRKENKNFKLVAFSANKSYEKTIKIIEEFEPEFCAITDEDTYKKVDGYCKTFLKKTHLLLGMKGINFIVEIPHVDLVVTSIVGMIGLQPTMRAIEAGKDIALANKETLVTGGSLVMQAAKKHKVNILPVDSEHSAILQCLRGSSHNEVEKIILTASGGPFKGKTMEDLRYITPEDAVKHPKWDMGVKISIDSSTLMNKGLEVIEAKWLYDVDYDKIQVLVHPESIIHSMVEYVDGSVIAQLATPNMELPIQYAMNYPERKQRVIEPLDFYKISKLTFDKPDIKNFKCLHLAYEAGKIGGIMPTILNASNEVAVQLFLDRKIAYLDIANIIEESLNRFPNQTNLDIETILDTEKQVNKYILSKYQ</sequence>
<evidence type="ECO:0000313" key="14">
    <source>
        <dbReference type="EMBL" id="SHH18379.1"/>
    </source>
</evidence>
<dbReference type="SUPFAM" id="SSF55347">
    <property type="entry name" value="Glyceraldehyde-3-phosphate dehydrogenase-like, C-terminal domain"/>
    <property type="match status" value="1"/>
</dbReference>
<dbReference type="Gene3D" id="3.40.50.720">
    <property type="entry name" value="NAD(P)-binding Rossmann-like Domain"/>
    <property type="match status" value="1"/>
</dbReference>
<feature type="binding site" evidence="9">
    <location>
        <position position="237"/>
    </location>
    <ligand>
        <name>1-deoxy-D-xylulose 5-phosphate</name>
        <dbReference type="ChEBI" id="CHEBI:57792"/>
    </ligand>
</feature>
<keyword evidence="10" id="KW-1133">Transmembrane helix</keyword>
<keyword evidence="9" id="KW-0460">Magnesium</keyword>
<protein>
    <recommendedName>
        <fullName evidence="9">1-deoxy-D-xylulose 5-phosphate reductoisomerase</fullName>
        <shortName evidence="9">DXP reductoisomerase</shortName>
        <ecNumber evidence="9">1.1.1.267</ecNumber>
    </recommendedName>
    <alternativeName>
        <fullName evidence="9">1-deoxyxylulose-5-phosphate reductoisomerase</fullName>
    </alternativeName>
    <alternativeName>
        <fullName evidence="9">2-C-methyl-D-erythritol 4-phosphate synthase</fullName>
    </alternativeName>
</protein>
<feature type="binding site" evidence="9">
    <location>
        <position position="235"/>
    </location>
    <ligand>
        <name>Mn(2+)</name>
        <dbReference type="ChEBI" id="CHEBI:29035"/>
    </ligand>
</feature>
<evidence type="ECO:0000256" key="3">
    <source>
        <dbReference type="ARBA" id="ARBA00022723"/>
    </source>
</evidence>
<feature type="binding site" evidence="9">
    <location>
        <position position="96"/>
    </location>
    <ligand>
        <name>NADPH</name>
        <dbReference type="ChEBI" id="CHEBI:57783"/>
    </ligand>
</feature>
<dbReference type="Proteomes" id="UP000184447">
    <property type="component" value="Unassembled WGS sequence"/>
</dbReference>
<dbReference type="Pfam" id="PF08436">
    <property type="entry name" value="DXP_redisom_C"/>
    <property type="match status" value="1"/>
</dbReference>
<feature type="binding site" evidence="9">
    <location>
        <position position="237"/>
    </location>
    <ligand>
        <name>Mn(2+)</name>
        <dbReference type="ChEBI" id="CHEBI:29035"/>
    </ligand>
</feature>
<dbReference type="GO" id="GO:0070402">
    <property type="term" value="F:NADPH binding"/>
    <property type="evidence" value="ECO:0007669"/>
    <property type="project" value="InterPro"/>
</dbReference>
<dbReference type="EMBL" id="FQXM01000002">
    <property type="protein sequence ID" value="SHH18379.1"/>
    <property type="molecule type" value="Genomic_DNA"/>
</dbReference>
<comment type="catalytic activity">
    <reaction evidence="8">
        <text>2-C-methyl-D-erythritol 4-phosphate + NADP(+) = 1-deoxy-D-xylulose 5-phosphate + NADPH + H(+)</text>
        <dbReference type="Rhea" id="RHEA:13717"/>
        <dbReference type="ChEBI" id="CHEBI:15378"/>
        <dbReference type="ChEBI" id="CHEBI:57783"/>
        <dbReference type="ChEBI" id="CHEBI:57792"/>
        <dbReference type="ChEBI" id="CHEBI:58262"/>
        <dbReference type="ChEBI" id="CHEBI:58349"/>
        <dbReference type="EC" id="1.1.1.267"/>
    </reaction>
    <physiologicalReaction direction="right-to-left" evidence="8">
        <dbReference type="Rhea" id="RHEA:13719"/>
    </physiologicalReaction>
</comment>
<keyword evidence="5 9" id="KW-0560">Oxidoreductase</keyword>
<feature type="binding site" evidence="9">
    <location>
        <position position="284"/>
    </location>
    <ligand>
        <name>1-deoxy-D-xylulose 5-phosphate</name>
        <dbReference type="ChEBI" id="CHEBI:57792"/>
    </ligand>
</feature>
<dbReference type="SUPFAM" id="SSF69055">
    <property type="entry name" value="1-deoxy-D-xylulose-5-phosphate reductoisomerase, C-terminal domain"/>
    <property type="match status" value="1"/>
</dbReference>
<dbReference type="GO" id="GO:0051484">
    <property type="term" value="P:isopentenyl diphosphate biosynthetic process, methylerythritol 4-phosphate pathway involved in terpenoid biosynthetic process"/>
    <property type="evidence" value="ECO:0007669"/>
    <property type="project" value="TreeGrafter"/>
</dbReference>
<keyword evidence="4 9" id="KW-0521">NADP</keyword>
<feature type="binding site" evidence="9">
    <location>
        <position position="209"/>
    </location>
    <ligand>
        <name>NADPH</name>
        <dbReference type="ChEBI" id="CHEBI:57783"/>
    </ligand>
</feature>